<dbReference type="EC" id="2.1.1.33" evidence="7"/>
<dbReference type="SUPFAM" id="SSF53335">
    <property type="entry name" value="S-adenosyl-L-methionine-dependent methyltransferases"/>
    <property type="match status" value="1"/>
</dbReference>
<dbReference type="PROSITE" id="PS51625">
    <property type="entry name" value="SAM_MT_TRMB"/>
    <property type="match status" value="1"/>
</dbReference>
<evidence type="ECO:0000256" key="1">
    <source>
        <dbReference type="ARBA" id="ARBA00000142"/>
    </source>
</evidence>
<evidence type="ECO:0000256" key="5">
    <source>
        <dbReference type="ARBA" id="ARBA00022691"/>
    </source>
</evidence>
<evidence type="ECO:0000256" key="3">
    <source>
        <dbReference type="ARBA" id="ARBA00022603"/>
    </source>
</evidence>
<comment type="catalytic activity">
    <reaction evidence="1 7">
        <text>guanosine(46) in tRNA + S-adenosyl-L-methionine = N(7)-methylguanosine(46) in tRNA + S-adenosyl-L-homocysteine</text>
        <dbReference type="Rhea" id="RHEA:42708"/>
        <dbReference type="Rhea" id="RHEA-COMP:10188"/>
        <dbReference type="Rhea" id="RHEA-COMP:10189"/>
        <dbReference type="ChEBI" id="CHEBI:57856"/>
        <dbReference type="ChEBI" id="CHEBI:59789"/>
        <dbReference type="ChEBI" id="CHEBI:74269"/>
        <dbReference type="ChEBI" id="CHEBI:74480"/>
        <dbReference type="EC" id="2.1.1.33"/>
    </reaction>
</comment>
<comment type="function">
    <text evidence="2 7">Catalyzes the formation of N(7)-methylguanine at position 46 (m7G46) in tRNA.</text>
</comment>
<keyword evidence="9" id="KW-1185">Reference proteome</keyword>
<comment type="similarity">
    <text evidence="7">Belongs to the class I-like SAM-binding methyltransferase superfamily. TrmB family.</text>
</comment>
<accession>A0ABX5VWL3</accession>
<dbReference type="InterPro" id="IPR029063">
    <property type="entry name" value="SAM-dependent_MTases_sf"/>
</dbReference>
<feature type="binding site" evidence="7">
    <location>
        <position position="54"/>
    </location>
    <ligand>
        <name>S-adenosyl-L-methionine</name>
        <dbReference type="ChEBI" id="CHEBI:59789"/>
    </ligand>
</feature>
<dbReference type="NCBIfam" id="TIGR00091">
    <property type="entry name" value="tRNA (guanosine(46)-N7)-methyltransferase TrmB"/>
    <property type="match status" value="1"/>
</dbReference>
<dbReference type="Proteomes" id="UP000320536">
    <property type="component" value="Chromosome"/>
</dbReference>
<dbReference type="HAMAP" id="MF_01057">
    <property type="entry name" value="tRNA_methyltr_TrmB"/>
    <property type="match status" value="1"/>
</dbReference>
<gene>
    <name evidence="7 8" type="primary">trmB</name>
    <name evidence="8" type="ORF">FI836_01470</name>
</gene>
<evidence type="ECO:0000256" key="6">
    <source>
        <dbReference type="ARBA" id="ARBA00022694"/>
    </source>
</evidence>
<comment type="caution">
    <text evidence="7">Lacks conserved residue(s) required for the propagation of feature annotation.</text>
</comment>
<keyword evidence="5 7" id="KW-0949">S-adenosyl-L-methionine</keyword>
<dbReference type="GeneID" id="31513691"/>
<dbReference type="GO" id="GO:0008176">
    <property type="term" value="F:tRNA (guanine(46)-N7)-methyltransferase activity"/>
    <property type="evidence" value="ECO:0007669"/>
    <property type="project" value="UniProtKB-EC"/>
</dbReference>
<evidence type="ECO:0000256" key="7">
    <source>
        <dbReference type="HAMAP-Rule" id="MF_01057"/>
    </source>
</evidence>
<evidence type="ECO:0000256" key="4">
    <source>
        <dbReference type="ARBA" id="ARBA00022679"/>
    </source>
</evidence>
<evidence type="ECO:0000313" key="9">
    <source>
        <dbReference type="Proteomes" id="UP000320536"/>
    </source>
</evidence>
<keyword evidence="4 7" id="KW-0808">Transferase</keyword>
<keyword evidence="6 7" id="KW-0819">tRNA processing</keyword>
<evidence type="ECO:0000313" key="8">
    <source>
        <dbReference type="EMBL" id="QDE36985.1"/>
    </source>
</evidence>
<dbReference type="InterPro" id="IPR055361">
    <property type="entry name" value="tRNA_methyltr_TrmB_bact"/>
</dbReference>
<organism evidence="8 9">
    <name type="scientific">Chlamydophila parapsittaci</name>
    <dbReference type="NCBI Taxonomy" id="344886"/>
    <lineage>
        <taxon>Bacteria</taxon>
        <taxon>Pseudomonadati</taxon>
        <taxon>Chlamydiota</taxon>
        <taxon>Chlamydiia</taxon>
        <taxon>Chlamydiales</taxon>
        <taxon>Chlamydiaceae</taxon>
        <taxon>Chlamydia/Chlamydophila group</taxon>
        <taxon>Chlamydia</taxon>
    </lineage>
</organism>
<dbReference type="EMBL" id="CP041038">
    <property type="protein sequence ID" value="QDE36985.1"/>
    <property type="molecule type" value="Genomic_DNA"/>
</dbReference>
<feature type="binding site" evidence="7">
    <location>
        <position position="79"/>
    </location>
    <ligand>
        <name>S-adenosyl-L-methionine</name>
        <dbReference type="ChEBI" id="CHEBI:59789"/>
    </ligand>
</feature>
<dbReference type="RefSeq" id="WP_013462721.1">
    <property type="nucleotide sequence ID" value="NZ_CP041038.1"/>
</dbReference>
<dbReference type="PANTHER" id="PTHR23417">
    <property type="entry name" value="3-DEOXY-D-MANNO-OCTULOSONIC-ACID TRANSFERASE/TRNA GUANINE-N 7 - -METHYLTRANSFERASE"/>
    <property type="match status" value="1"/>
</dbReference>
<feature type="binding site" evidence="7">
    <location>
        <position position="129"/>
    </location>
    <ligand>
        <name>S-adenosyl-L-methionine</name>
        <dbReference type="ChEBI" id="CHEBI:59789"/>
    </ligand>
</feature>
<feature type="binding site" evidence="7">
    <location>
        <position position="133"/>
    </location>
    <ligand>
        <name>substrate</name>
    </ligand>
</feature>
<comment type="pathway">
    <text evidence="7">tRNA modification; N(7)-methylguanine-tRNA biosynthesis.</text>
</comment>
<sequence length="224" mass="27181">MKPQDLKAPFFWEERKTQIKDDVLYIPEHYFKHDQFEMPSWEEFFGNNHPIFCELCSGNGDWVVAQANKNPNMNWIAVEKRFDRVRKIWSKMHNSQVRNLRIVCGEAQTFFRHYIQNEVIQRIVVNFPDPWPKSRHRKHRLFQDEFMNDIVRVLVDSGIIILATDDKNYLLQAIKIMQQRLLPQLEEPYYCKMLENYGDSWFERLWRSKGQEIFYTEFVKKVGI</sequence>
<name>A0ABX5VWL3_9CHLA</name>
<proteinExistence type="inferred from homology"/>
<evidence type="ECO:0000256" key="2">
    <source>
        <dbReference type="ARBA" id="ARBA00003015"/>
    </source>
</evidence>
<dbReference type="PANTHER" id="PTHR23417:SF14">
    <property type="entry name" value="PENTACOTRIPEPTIDE-REPEAT REGION OF PRORP DOMAIN-CONTAINING PROTEIN"/>
    <property type="match status" value="1"/>
</dbReference>
<dbReference type="Gene3D" id="3.40.50.150">
    <property type="entry name" value="Vaccinia Virus protein VP39"/>
    <property type="match status" value="1"/>
</dbReference>
<dbReference type="InterPro" id="IPR003358">
    <property type="entry name" value="tRNA_(Gua-N-7)_MeTrfase_Trmb"/>
</dbReference>
<protein>
    <recommendedName>
        <fullName evidence="7">tRNA (guanine-N(7)-)-methyltransferase</fullName>
        <ecNumber evidence="7">2.1.1.33</ecNumber>
    </recommendedName>
    <alternativeName>
        <fullName evidence="7">tRNA (guanine(46)-N(7))-methyltransferase</fullName>
    </alternativeName>
    <alternativeName>
        <fullName evidence="7">tRNA(m7G46)-methyltransferase</fullName>
    </alternativeName>
</protein>
<keyword evidence="3 7" id="KW-0489">Methyltransferase</keyword>
<feature type="binding site" evidence="7">
    <location>
        <position position="165"/>
    </location>
    <ligand>
        <name>substrate</name>
    </ligand>
</feature>
<reference evidence="8 9" key="1">
    <citation type="journal article" date="2020" name="Data Brief">
        <title>Data of de novo genome assembly of the Chlamydia psittaci strain isolated from the livestock in Volga Region, Russian Federation.</title>
        <authorList>
            <person name="Feodorova V.A."/>
            <person name="Zaitsev S.S."/>
            <person name="Khizhnyakova M.A."/>
            <person name="Saltykov Y.V."/>
            <person name="Evstifeev V.V."/>
            <person name="Khusainov F.M."/>
            <person name="Yakovlev S.I."/>
            <person name="Larionova O.S."/>
            <person name="Motin V.L."/>
        </authorList>
    </citation>
    <scope>NUCLEOTIDE SEQUENCE [LARGE SCALE GENOMIC DNA]</scope>
    <source>
        <strain evidence="8 9">Rostinovo-70</strain>
    </source>
</reference>
<feature type="binding site" evidence="7">
    <location>
        <position position="106"/>
    </location>
    <ligand>
        <name>S-adenosyl-L-methionine</name>
        <dbReference type="ChEBI" id="CHEBI:59789"/>
    </ligand>
</feature>
<dbReference type="Pfam" id="PF02390">
    <property type="entry name" value="Methyltransf_4"/>
    <property type="match status" value="1"/>
</dbReference>